<feature type="domain" description="CRAL-TRIO" evidence="1">
    <location>
        <begin position="103"/>
        <end position="276"/>
    </location>
</feature>
<dbReference type="Gene3D" id="3.40.525.10">
    <property type="entry name" value="CRAL-TRIO lipid binding domain"/>
    <property type="match status" value="1"/>
</dbReference>
<dbReference type="InterPro" id="IPR001251">
    <property type="entry name" value="CRAL-TRIO_dom"/>
</dbReference>
<dbReference type="SUPFAM" id="SSF46938">
    <property type="entry name" value="CRAL/TRIO N-terminal domain"/>
    <property type="match status" value="1"/>
</dbReference>
<dbReference type="PANTHER" id="PTHR45657:SF1">
    <property type="entry name" value="CRAL-TRIO DOMAIN-CONTAINING PROTEIN YKL091C-RELATED"/>
    <property type="match status" value="1"/>
</dbReference>
<gene>
    <name evidence="2" type="primary">SEC14</name>
    <name evidence="2" type="ORF">Q9L58_003829</name>
</gene>
<dbReference type="SUPFAM" id="SSF52087">
    <property type="entry name" value="CRAL/TRIO domain"/>
    <property type="match status" value="1"/>
</dbReference>
<organism evidence="2 3">
    <name type="scientific">Discina gigas</name>
    <dbReference type="NCBI Taxonomy" id="1032678"/>
    <lineage>
        <taxon>Eukaryota</taxon>
        <taxon>Fungi</taxon>
        <taxon>Dikarya</taxon>
        <taxon>Ascomycota</taxon>
        <taxon>Pezizomycotina</taxon>
        <taxon>Pezizomycetes</taxon>
        <taxon>Pezizales</taxon>
        <taxon>Discinaceae</taxon>
        <taxon>Discina</taxon>
    </lineage>
</organism>
<dbReference type="Pfam" id="PF03765">
    <property type="entry name" value="CRAL_TRIO_N"/>
    <property type="match status" value="1"/>
</dbReference>
<dbReference type="EMBL" id="JBBBZM010000038">
    <property type="protein sequence ID" value="KAL0637180.1"/>
    <property type="molecule type" value="Genomic_DNA"/>
</dbReference>
<dbReference type="PROSITE" id="PS50191">
    <property type="entry name" value="CRAL_TRIO"/>
    <property type="match status" value="1"/>
</dbReference>
<dbReference type="InterPro" id="IPR051026">
    <property type="entry name" value="PI/PC_transfer"/>
</dbReference>
<proteinExistence type="predicted"/>
<dbReference type="Pfam" id="PF00650">
    <property type="entry name" value="CRAL_TRIO"/>
    <property type="match status" value="1"/>
</dbReference>
<accession>A0ABR3GMZ3</accession>
<name>A0ABR3GMZ3_9PEZI</name>
<dbReference type="CDD" id="cd00170">
    <property type="entry name" value="SEC14"/>
    <property type="match status" value="1"/>
</dbReference>
<dbReference type="SMART" id="SM01100">
    <property type="entry name" value="CRAL_TRIO_N"/>
    <property type="match status" value="1"/>
</dbReference>
<dbReference type="PANTHER" id="PTHR45657">
    <property type="entry name" value="CRAL-TRIO DOMAIN-CONTAINING PROTEIN YKL091C-RELATED"/>
    <property type="match status" value="1"/>
</dbReference>
<reference evidence="2 3" key="1">
    <citation type="submission" date="2024-02" db="EMBL/GenBank/DDBJ databases">
        <title>Discinaceae phylogenomics.</title>
        <authorList>
            <person name="Dirks A.C."/>
            <person name="James T.Y."/>
        </authorList>
    </citation>
    <scope>NUCLEOTIDE SEQUENCE [LARGE SCALE GENOMIC DNA]</scope>
    <source>
        <strain evidence="2 3">ACD0624</strain>
    </source>
</reference>
<dbReference type="SMART" id="SM00516">
    <property type="entry name" value="SEC14"/>
    <property type="match status" value="1"/>
</dbReference>
<dbReference type="InterPro" id="IPR036273">
    <property type="entry name" value="CRAL/TRIO_N_dom_sf"/>
</dbReference>
<sequence>MAEIREPTLNPKYDNYTYPITNPTTGSGHPGHTTPEQDALVSKMREELENEGHTERLDTINLLRFLRARKFDVILAKQMYTESETWRKDFKVDDIVKNFLYTEKPKVFEFYPQYYHKTDKDGRPVYIEQLGKIDLTAMYKITTMERMLQNLVLEYERLADPRLPACSRKSGKLLETCCTIMDLKGVGVTSISSVYGFVKQVTAISQNYYPERLGKLYIINSPWGFSGAFSVVRKFLDPVTVDKINILGGSYQAELLKQIPAENLPTQFGGTCSCSGGCELSDDGPWQDPAFLHHPTPTPTEAPVALGDAA</sequence>
<dbReference type="Gene3D" id="1.10.8.20">
    <property type="entry name" value="N-terminal domain of phosphatidylinositol transfer protein sec14p"/>
    <property type="match status" value="1"/>
</dbReference>
<dbReference type="InterPro" id="IPR036865">
    <property type="entry name" value="CRAL-TRIO_dom_sf"/>
</dbReference>
<evidence type="ECO:0000313" key="3">
    <source>
        <dbReference type="Proteomes" id="UP001447188"/>
    </source>
</evidence>
<dbReference type="InterPro" id="IPR011074">
    <property type="entry name" value="CRAL/TRIO_N_dom"/>
</dbReference>
<dbReference type="PRINTS" id="PR00180">
    <property type="entry name" value="CRETINALDHBP"/>
</dbReference>
<keyword evidence="3" id="KW-1185">Reference proteome</keyword>
<dbReference type="Proteomes" id="UP001447188">
    <property type="component" value="Unassembled WGS sequence"/>
</dbReference>
<protein>
    <submittedName>
        <fullName evidence="2">Cytosolic factor, phosphatidylinositol/phosphatidylcholine transfer protein</fullName>
    </submittedName>
</protein>
<comment type="caution">
    <text evidence="2">The sequence shown here is derived from an EMBL/GenBank/DDBJ whole genome shotgun (WGS) entry which is preliminary data.</text>
</comment>
<evidence type="ECO:0000313" key="2">
    <source>
        <dbReference type="EMBL" id="KAL0637180.1"/>
    </source>
</evidence>
<evidence type="ECO:0000259" key="1">
    <source>
        <dbReference type="PROSITE" id="PS50191"/>
    </source>
</evidence>